<sequence>MHCIMPSQTCVVNNCKSRKGIKHRFPKDPHLFDIWVSKCSKKKLNNLSIMEAYEKYVVYDMHFEPKFKILGTKRLHKEATPSLCIYSLRR</sequence>
<proteinExistence type="predicted"/>
<keyword evidence="8" id="KW-1185">Reference proteome</keyword>
<evidence type="ECO:0000256" key="2">
    <source>
        <dbReference type="ARBA" id="ARBA00022771"/>
    </source>
</evidence>
<organism evidence="7 8">
    <name type="scientific">Aphis craccivora</name>
    <name type="common">Cowpea aphid</name>
    <dbReference type="NCBI Taxonomy" id="307492"/>
    <lineage>
        <taxon>Eukaryota</taxon>
        <taxon>Metazoa</taxon>
        <taxon>Ecdysozoa</taxon>
        <taxon>Arthropoda</taxon>
        <taxon>Hexapoda</taxon>
        <taxon>Insecta</taxon>
        <taxon>Pterygota</taxon>
        <taxon>Neoptera</taxon>
        <taxon>Paraneoptera</taxon>
        <taxon>Hemiptera</taxon>
        <taxon>Sternorrhyncha</taxon>
        <taxon>Aphidomorpha</taxon>
        <taxon>Aphidoidea</taxon>
        <taxon>Aphididae</taxon>
        <taxon>Aphidini</taxon>
        <taxon>Aphis</taxon>
        <taxon>Aphis</taxon>
    </lineage>
</organism>
<dbReference type="Pfam" id="PF05485">
    <property type="entry name" value="THAP"/>
    <property type="match status" value="1"/>
</dbReference>
<feature type="domain" description="THAP-type" evidence="6">
    <location>
        <begin position="5"/>
        <end position="84"/>
    </location>
</feature>
<reference evidence="7 8" key="1">
    <citation type="submission" date="2019-08" db="EMBL/GenBank/DDBJ databases">
        <title>Whole genome of Aphis craccivora.</title>
        <authorList>
            <person name="Voronova N.V."/>
            <person name="Shulinski R.S."/>
            <person name="Bandarenka Y.V."/>
            <person name="Zhorov D.G."/>
            <person name="Warner D."/>
        </authorList>
    </citation>
    <scope>NUCLEOTIDE SEQUENCE [LARGE SCALE GENOMIC DNA]</scope>
    <source>
        <strain evidence="7">180601</strain>
        <tissue evidence="7">Whole Body</tissue>
    </source>
</reference>
<evidence type="ECO:0000256" key="5">
    <source>
        <dbReference type="PROSITE-ProRule" id="PRU00309"/>
    </source>
</evidence>
<evidence type="ECO:0000256" key="4">
    <source>
        <dbReference type="ARBA" id="ARBA00023125"/>
    </source>
</evidence>
<protein>
    <submittedName>
        <fullName evidence="7">52 kDa repressor of the inhibitor of the protein kinase-like</fullName>
    </submittedName>
</protein>
<evidence type="ECO:0000313" key="8">
    <source>
        <dbReference type="Proteomes" id="UP000478052"/>
    </source>
</evidence>
<dbReference type="GO" id="GO:0003677">
    <property type="term" value="F:DNA binding"/>
    <property type="evidence" value="ECO:0007669"/>
    <property type="project" value="UniProtKB-UniRule"/>
</dbReference>
<keyword evidence="3" id="KW-0862">Zinc</keyword>
<keyword evidence="1" id="KW-0479">Metal-binding</keyword>
<dbReference type="SUPFAM" id="SSF57716">
    <property type="entry name" value="Glucocorticoid receptor-like (DNA-binding domain)"/>
    <property type="match status" value="1"/>
</dbReference>
<dbReference type="PROSITE" id="PS50950">
    <property type="entry name" value="ZF_THAP"/>
    <property type="match status" value="1"/>
</dbReference>
<name>A0A6G0YEE1_APHCR</name>
<gene>
    <name evidence="7" type="ORF">FWK35_00014321</name>
</gene>
<keyword evidence="4 5" id="KW-0238">DNA-binding</keyword>
<dbReference type="EMBL" id="VUJU01004424">
    <property type="protein sequence ID" value="KAF0754385.1"/>
    <property type="molecule type" value="Genomic_DNA"/>
</dbReference>
<dbReference type="InterPro" id="IPR006612">
    <property type="entry name" value="THAP_Znf"/>
</dbReference>
<dbReference type="GO" id="GO:0008270">
    <property type="term" value="F:zinc ion binding"/>
    <property type="evidence" value="ECO:0007669"/>
    <property type="project" value="UniProtKB-KW"/>
</dbReference>
<dbReference type="Proteomes" id="UP000478052">
    <property type="component" value="Unassembled WGS sequence"/>
</dbReference>
<comment type="caution">
    <text evidence="7">The sequence shown here is derived from an EMBL/GenBank/DDBJ whole genome shotgun (WGS) entry which is preliminary data.</text>
</comment>
<keyword evidence="2 5" id="KW-0863">Zinc-finger</keyword>
<dbReference type="OrthoDB" id="6778994at2759"/>
<accession>A0A6G0YEE1</accession>
<evidence type="ECO:0000259" key="6">
    <source>
        <dbReference type="PROSITE" id="PS50950"/>
    </source>
</evidence>
<evidence type="ECO:0000256" key="3">
    <source>
        <dbReference type="ARBA" id="ARBA00022833"/>
    </source>
</evidence>
<dbReference type="AlphaFoldDB" id="A0A6G0YEE1"/>
<evidence type="ECO:0000256" key="1">
    <source>
        <dbReference type="ARBA" id="ARBA00022723"/>
    </source>
</evidence>
<evidence type="ECO:0000313" key="7">
    <source>
        <dbReference type="EMBL" id="KAF0754385.1"/>
    </source>
</evidence>